<feature type="signal peptide" evidence="1">
    <location>
        <begin position="1"/>
        <end position="19"/>
    </location>
</feature>
<accession>A0ABS6SBC2</accession>
<proteinExistence type="predicted"/>
<reference evidence="2 3" key="1">
    <citation type="submission" date="2021-04" db="EMBL/GenBank/DDBJ databases">
        <authorList>
            <person name="Pira H."/>
            <person name="Risdian C."/>
            <person name="Wink J."/>
        </authorList>
    </citation>
    <scope>NUCLEOTIDE SEQUENCE [LARGE SCALE GENOMIC DNA]</scope>
    <source>
        <strain evidence="2 3">WHA3</strain>
    </source>
</reference>
<protein>
    <submittedName>
        <fullName evidence="2">DUF2141 domain-containing protein</fullName>
    </submittedName>
</protein>
<dbReference type="Pfam" id="PF09912">
    <property type="entry name" value="DUF2141"/>
    <property type="match status" value="1"/>
</dbReference>
<gene>
    <name evidence="2" type="ORF">KCG44_00355</name>
</gene>
<evidence type="ECO:0000313" key="2">
    <source>
        <dbReference type="EMBL" id="MBV7255226.1"/>
    </source>
</evidence>
<name>A0ABS6SBC2_9SPHN</name>
<comment type="caution">
    <text evidence="2">The sequence shown here is derived from an EMBL/GenBank/DDBJ whole genome shotgun (WGS) entry which is preliminary data.</text>
</comment>
<dbReference type="InterPro" id="IPR018673">
    <property type="entry name" value="DUF2141"/>
</dbReference>
<evidence type="ECO:0000256" key="1">
    <source>
        <dbReference type="SAM" id="SignalP"/>
    </source>
</evidence>
<keyword evidence="3" id="KW-1185">Reference proteome</keyword>
<sequence length="169" mass="17944">MGTAIAVMATLAASQGATAASARTLLGPDPSACVANVTKPAALVRITGLKDRAGQVRVQLYPNDPDKFLESGEWIQRVDVPVTASGDMDICVKLPYVGEMAMVVMHDREKNGKLDPFEDGAGLPGNPKMKLAKPKYKVAAFNAKAGVTPMTIVMNYHRGLFGFGPVKDK</sequence>
<dbReference type="RefSeq" id="WP_218443494.1">
    <property type="nucleotide sequence ID" value="NZ_JAGSPA010000001.1"/>
</dbReference>
<dbReference type="EMBL" id="JAGSPA010000001">
    <property type="protein sequence ID" value="MBV7255226.1"/>
    <property type="molecule type" value="Genomic_DNA"/>
</dbReference>
<evidence type="ECO:0000313" key="3">
    <source>
        <dbReference type="Proteomes" id="UP000722336"/>
    </source>
</evidence>
<dbReference type="Proteomes" id="UP000722336">
    <property type="component" value="Unassembled WGS sequence"/>
</dbReference>
<organism evidence="2 3">
    <name type="scientific">Pacificimonas pallii</name>
    <dbReference type="NCBI Taxonomy" id="2827236"/>
    <lineage>
        <taxon>Bacteria</taxon>
        <taxon>Pseudomonadati</taxon>
        <taxon>Pseudomonadota</taxon>
        <taxon>Alphaproteobacteria</taxon>
        <taxon>Sphingomonadales</taxon>
        <taxon>Sphingosinicellaceae</taxon>
        <taxon>Pacificimonas</taxon>
    </lineage>
</organism>
<keyword evidence="1" id="KW-0732">Signal</keyword>
<feature type="chain" id="PRO_5045838983" evidence="1">
    <location>
        <begin position="20"/>
        <end position="169"/>
    </location>
</feature>